<name>A0A6A6U734_9PEZI</name>
<dbReference type="PROSITE" id="PS50280">
    <property type="entry name" value="SET"/>
    <property type="match status" value="1"/>
</dbReference>
<organism evidence="2 3">
    <name type="scientific">Microthyrium microscopicum</name>
    <dbReference type="NCBI Taxonomy" id="703497"/>
    <lineage>
        <taxon>Eukaryota</taxon>
        <taxon>Fungi</taxon>
        <taxon>Dikarya</taxon>
        <taxon>Ascomycota</taxon>
        <taxon>Pezizomycotina</taxon>
        <taxon>Dothideomycetes</taxon>
        <taxon>Dothideomycetes incertae sedis</taxon>
        <taxon>Microthyriales</taxon>
        <taxon>Microthyriaceae</taxon>
        <taxon>Microthyrium</taxon>
    </lineage>
</organism>
<dbReference type="SMART" id="SM00317">
    <property type="entry name" value="SET"/>
    <property type="match status" value="1"/>
</dbReference>
<dbReference type="Gene3D" id="2.170.270.10">
    <property type="entry name" value="SET domain"/>
    <property type="match status" value="1"/>
</dbReference>
<gene>
    <name evidence="2" type="ORF">BT63DRAFT_375276</name>
</gene>
<dbReference type="Gene3D" id="1.25.40.10">
    <property type="entry name" value="Tetratricopeptide repeat domain"/>
    <property type="match status" value="1"/>
</dbReference>
<dbReference type="Proteomes" id="UP000799302">
    <property type="component" value="Unassembled WGS sequence"/>
</dbReference>
<feature type="domain" description="SET" evidence="1">
    <location>
        <begin position="147"/>
        <end position="287"/>
    </location>
</feature>
<dbReference type="EMBL" id="MU004237">
    <property type="protein sequence ID" value="KAF2668075.1"/>
    <property type="molecule type" value="Genomic_DNA"/>
</dbReference>
<dbReference type="CDD" id="cd20071">
    <property type="entry name" value="SET_SMYD"/>
    <property type="match status" value="1"/>
</dbReference>
<dbReference type="InterPro" id="IPR053185">
    <property type="entry name" value="SET_domain_protein"/>
</dbReference>
<dbReference type="SUPFAM" id="SSF82199">
    <property type="entry name" value="SET domain"/>
    <property type="match status" value="1"/>
</dbReference>
<dbReference type="InterPro" id="IPR001214">
    <property type="entry name" value="SET_dom"/>
</dbReference>
<dbReference type="InterPro" id="IPR046341">
    <property type="entry name" value="SET_dom_sf"/>
</dbReference>
<keyword evidence="3" id="KW-1185">Reference proteome</keyword>
<reference evidence="2" key="1">
    <citation type="journal article" date="2020" name="Stud. Mycol.">
        <title>101 Dothideomycetes genomes: a test case for predicting lifestyles and emergence of pathogens.</title>
        <authorList>
            <person name="Haridas S."/>
            <person name="Albert R."/>
            <person name="Binder M."/>
            <person name="Bloem J."/>
            <person name="Labutti K."/>
            <person name="Salamov A."/>
            <person name="Andreopoulos B."/>
            <person name="Baker S."/>
            <person name="Barry K."/>
            <person name="Bills G."/>
            <person name="Bluhm B."/>
            <person name="Cannon C."/>
            <person name="Castanera R."/>
            <person name="Culley D."/>
            <person name="Daum C."/>
            <person name="Ezra D."/>
            <person name="Gonzalez J."/>
            <person name="Henrissat B."/>
            <person name="Kuo A."/>
            <person name="Liang C."/>
            <person name="Lipzen A."/>
            <person name="Lutzoni F."/>
            <person name="Magnuson J."/>
            <person name="Mondo S."/>
            <person name="Nolan M."/>
            <person name="Ohm R."/>
            <person name="Pangilinan J."/>
            <person name="Park H.-J."/>
            <person name="Ramirez L."/>
            <person name="Alfaro M."/>
            <person name="Sun H."/>
            <person name="Tritt A."/>
            <person name="Yoshinaga Y."/>
            <person name="Zwiers L.-H."/>
            <person name="Turgeon B."/>
            <person name="Goodwin S."/>
            <person name="Spatafora J."/>
            <person name="Crous P."/>
            <person name="Grigoriev I."/>
        </authorList>
    </citation>
    <scope>NUCLEOTIDE SEQUENCE</scope>
    <source>
        <strain evidence="2">CBS 115976</strain>
    </source>
</reference>
<accession>A0A6A6U734</accession>
<dbReference type="InterPro" id="IPR011990">
    <property type="entry name" value="TPR-like_helical_dom_sf"/>
</dbReference>
<evidence type="ECO:0000259" key="1">
    <source>
        <dbReference type="PROSITE" id="PS50280"/>
    </source>
</evidence>
<dbReference type="PANTHER" id="PTHR47332">
    <property type="entry name" value="SET DOMAIN-CONTAINING PROTEIN 5"/>
    <property type="match status" value="1"/>
</dbReference>
<evidence type="ECO:0000313" key="2">
    <source>
        <dbReference type="EMBL" id="KAF2668075.1"/>
    </source>
</evidence>
<dbReference type="OrthoDB" id="265717at2759"/>
<sequence length="460" mass="51800">MGVDKGFDMVPPLSKGATDRENWRRFIDLIKEQYKHDKIVKVKENYIIFEVGERPRLPFEGHKFLRFSANVSGSQCGNVEKYLADITILAEVRFGHRVWRWSESAEIRGHYGWDVVWISFKSYEEPNAGIIEPKDGSDPTLADLASSLFEIRKIPGKGRSLIAHSVIPRGTRILCEKPLLRAGPMPLDDLEAFLGSMLKAMTKANQRQFLSLHNNFPGKRPFGGIFRTNALPCGSGSALGCVYPIASLINSSCIPNAHNNWNGEMEHETIHAIRDIEAGEEITISYNDGSTFSARQTSLKASFGFQCKCRTCLFPPSLLEASDRRRQTIERLDGNIMVLASTRGKRTECLKACKDMVQLLEEEFSDAAVVLNARVYYDAFQVSVANCDEARASIFAQKAYEARVICEGEDSPETQKMKRYSMRPASHMAFGLHSKKSKSTKAMIPKDLNEGEFEKWMYAQ</sequence>
<dbReference type="AlphaFoldDB" id="A0A6A6U734"/>
<proteinExistence type="predicted"/>
<dbReference type="PANTHER" id="PTHR47332:SF4">
    <property type="entry name" value="SET DOMAIN-CONTAINING PROTEIN 5"/>
    <property type="match status" value="1"/>
</dbReference>
<dbReference type="Pfam" id="PF00856">
    <property type="entry name" value="SET"/>
    <property type="match status" value="1"/>
</dbReference>
<protein>
    <submittedName>
        <fullName evidence="2">SET domain-containing protein</fullName>
    </submittedName>
</protein>
<evidence type="ECO:0000313" key="3">
    <source>
        <dbReference type="Proteomes" id="UP000799302"/>
    </source>
</evidence>